<dbReference type="RefSeq" id="WP_027851141.1">
    <property type="nucleotide sequence ID" value="NZ_BSOR01000037.1"/>
</dbReference>
<dbReference type="InterPro" id="IPR001387">
    <property type="entry name" value="Cro/C1-type_HTH"/>
</dbReference>
<dbReference type="PROSITE" id="PS50943">
    <property type="entry name" value="HTH_CROC1"/>
    <property type="match status" value="1"/>
</dbReference>
<comment type="caution">
    <text evidence="2">The sequence shown here is derived from an EMBL/GenBank/DDBJ whole genome shotgun (WGS) entry which is preliminary data.</text>
</comment>
<sequence>MKKNPKHCPLCEEGNLREEQEEIQITYKNKLISVQTKHSICDCCEVEQLTKEQARQNKRASIAAKKQAEGLLTGKEVQALRKKLNLDQDEAAKLFGGGPKAFSKYENDDVMQSEAMDNLMRIALKRPDTLEILKKKGESNPKAKKYINSFASTITELGVQTAKTIDTYCYASKSSQTQAYGY</sequence>
<gene>
    <name evidence="2" type="ORF">GCM10007878_21100</name>
</gene>
<evidence type="ECO:0000259" key="1">
    <source>
        <dbReference type="PROSITE" id="PS50943"/>
    </source>
</evidence>
<dbReference type="InterPro" id="IPR032758">
    <property type="entry name" value="MqsA/HigA-2"/>
</dbReference>
<keyword evidence="3" id="KW-1185">Reference proteome</keyword>
<dbReference type="Pfam" id="PF15731">
    <property type="entry name" value="MqsA_antitoxin"/>
    <property type="match status" value="1"/>
</dbReference>
<protein>
    <recommendedName>
        <fullName evidence="1">HTH cro/C1-type domain-containing protein</fullName>
    </recommendedName>
</protein>
<name>A0ABQ6A284_9GAMM</name>
<dbReference type="Proteomes" id="UP001156682">
    <property type="component" value="Unassembled WGS sequence"/>
</dbReference>
<feature type="domain" description="HTH cro/C1-type" evidence="1">
    <location>
        <begin position="77"/>
        <end position="130"/>
    </location>
</feature>
<reference evidence="3" key="1">
    <citation type="journal article" date="2019" name="Int. J. Syst. Evol. Microbiol.">
        <title>The Global Catalogue of Microorganisms (GCM) 10K type strain sequencing project: providing services to taxonomists for standard genome sequencing and annotation.</title>
        <authorList>
            <consortium name="The Broad Institute Genomics Platform"/>
            <consortium name="The Broad Institute Genome Sequencing Center for Infectious Disease"/>
            <person name="Wu L."/>
            <person name="Ma J."/>
        </authorList>
    </citation>
    <scope>NUCLEOTIDE SEQUENCE [LARGE SCALE GENOMIC DNA]</scope>
    <source>
        <strain evidence="3">NBRC 100033</strain>
    </source>
</reference>
<accession>A0ABQ6A284</accession>
<evidence type="ECO:0000313" key="3">
    <source>
        <dbReference type="Proteomes" id="UP001156682"/>
    </source>
</evidence>
<dbReference type="InterPro" id="IPR010982">
    <property type="entry name" value="Lambda_DNA-bd_dom_sf"/>
</dbReference>
<dbReference type="NCBIfam" id="TIGR03830">
    <property type="entry name" value="CxxCG_CxxCG_HTH"/>
    <property type="match status" value="1"/>
</dbReference>
<dbReference type="Gene3D" id="3.10.20.860">
    <property type="match status" value="1"/>
</dbReference>
<dbReference type="EMBL" id="BSOR01000037">
    <property type="protein sequence ID" value="GLR64672.1"/>
    <property type="molecule type" value="Genomic_DNA"/>
</dbReference>
<organism evidence="2 3">
    <name type="scientific">Marinospirillum insulare</name>
    <dbReference type="NCBI Taxonomy" id="217169"/>
    <lineage>
        <taxon>Bacteria</taxon>
        <taxon>Pseudomonadati</taxon>
        <taxon>Pseudomonadota</taxon>
        <taxon>Gammaproteobacteria</taxon>
        <taxon>Oceanospirillales</taxon>
        <taxon>Oceanospirillaceae</taxon>
        <taxon>Marinospirillum</taxon>
    </lineage>
</organism>
<proteinExistence type="predicted"/>
<dbReference type="CDD" id="cd00093">
    <property type="entry name" value="HTH_XRE"/>
    <property type="match status" value="1"/>
</dbReference>
<dbReference type="InterPro" id="IPR022452">
    <property type="entry name" value="MqsA"/>
</dbReference>
<dbReference type="Gene3D" id="1.10.260.40">
    <property type="entry name" value="lambda repressor-like DNA-binding domains"/>
    <property type="match status" value="1"/>
</dbReference>
<dbReference type="SUPFAM" id="SSF47413">
    <property type="entry name" value="lambda repressor-like DNA-binding domains"/>
    <property type="match status" value="1"/>
</dbReference>
<evidence type="ECO:0000313" key="2">
    <source>
        <dbReference type="EMBL" id="GLR64672.1"/>
    </source>
</evidence>